<evidence type="ECO:0000313" key="3">
    <source>
        <dbReference type="Proteomes" id="UP001597205"/>
    </source>
</evidence>
<keyword evidence="3" id="KW-1185">Reference proteome</keyword>
<evidence type="ECO:0000313" key="2">
    <source>
        <dbReference type="EMBL" id="MFD1167035.1"/>
    </source>
</evidence>
<protein>
    <recommendedName>
        <fullName evidence="4">ABC-2 family transporter protein</fullName>
    </recommendedName>
</protein>
<dbReference type="RefSeq" id="WP_380898116.1">
    <property type="nucleotide sequence ID" value="NZ_JBHTKY010000029.1"/>
</dbReference>
<keyword evidence="1" id="KW-0472">Membrane</keyword>
<comment type="caution">
    <text evidence="2">The sequence shown here is derived from an EMBL/GenBank/DDBJ whole genome shotgun (WGS) entry which is preliminary data.</text>
</comment>
<dbReference type="Proteomes" id="UP001597205">
    <property type="component" value="Unassembled WGS sequence"/>
</dbReference>
<name>A0ABW3RPN4_9SPHI</name>
<feature type="transmembrane region" description="Helical" evidence="1">
    <location>
        <begin position="17"/>
        <end position="37"/>
    </location>
</feature>
<evidence type="ECO:0008006" key="4">
    <source>
        <dbReference type="Google" id="ProtNLM"/>
    </source>
</evidence>
<dbReference type="EMBL" id="JBHTKY010000029">
    <property type="protein sequence ID" value="MFD1167035.1"/>
    <property type="molecule type" value="Genomic_DNA"/>
</dbReference>
<feature type="transmembrane region" description="Helical" evidence="1">
    <location>
        <begin position="196"/>
        <end position="216"/>
    </location>
</feature>
<reference evidence="3" key="1">
    <citation type="journal article" date="2019" name="Int. J. Syst. Evol. Microbiol.">
        <title>The Global Catalogue of Microorganisms (GCM) 10K type strain sequencing project: providing services to taxonomists for standard genome sequencing and annotation.</title>
        <authorList>
            <consortium name="The Broad Institute Genomics Platform"/>
            <consortium name="The Broad Institute Genome Sequencing Center for Infectious Disease"/>
            <person name="Wu L."/>
            <person name="Ma J."/>
        </authorList>
    </citation>
    <scope>NUCLEOTIDE SEQUENCE [LARGE SCALE GENOMIC DNA]</scope>
    <source>
        <strain evidence="3">CCUG 52468</strain>
    </source>
</reference>
<feature type="transmembrane region" description="Helical" evidence="1">
    <location>
        <begin position="236"/>
        <end position="254"/>
    </location>
</feature>
<keyword evidence="1" id="KW-1133">Transmembrane helix</keyword>
<gene>
    <name evidence="2" type="ORF">ACFQ2C_15610</name>
</gene>
<feature type="transmembrane region" description="Helical" evidence="1">
    <location>
        <begin position="166"/>
        <end position="189"/>
    </location>
</feature>
<sequence>MKPIINYLNCIFASHKYLIFSIPLIALVLYGIGLFFFSGEIWDLLKNSPAKLDDNALISISNISFMNWTVSLVIILPFLHLLFIPNLFYKTYDFTLPISAGQKLASYIIITLIITLYNSLFILLMNFSIEAILKMLYWNDIMGAFDRKGLLYTEISKYSVFHNSKWTLVFFTKLYLIFLFFPFCLFAGLYFRKYSLLISAAFIVFGAIIGVTIRSLIWNGYSERITNQFYIDFYDWGPLLLATILCYIGFYYFLKEKEV</sequence>
<keyword evidence="1" id="KW-0812">Transmembrane</keyword>
<evidence type="ECO:0000256" key="1">
    <source>
        <dbReference type="SAM" id="Phobius"/>
    </source>
</evidence>
<organism evidence="2 3">
    <name type="scientific">Sphingobacterium daejeonense</name>
    <dbReference type="NCBI Taxonomy" id="371142"/>
    <lineage>
        <taxon>Bacteria</taxon>
        <taxon>Pseudomonadati</taxon>
        <taxon>Bacteroidota</taxon>
        <taxon>Sphingobacteriia</taxon>
        <taxon>Sphingobacteriales</taxon>
        <taxon>Sphingobacteriaceae</taxon>
        <taxon>Sphingobacterium</taxon>
    </lineage>
</organism>
<accession>A0ABW3RPN4</accession>
<feature type="transmembrane region" description="Helical" evidence="1">
    <location>
        <begin position="104"/>
        <end position="129"/>
    </location>
</feature>
<feature type="transmembrane region" description="Helical" evidence="1">
    <location>
        <begin position="57"/>
        <end position="83"/>
    </location>
</feature>
<proteinExistence type="predicted"/>